<feature type="compositionally biased region" description="Basic and acidic residues" evidence="1">
    <location>
        <begin position="1762"/>
        <end position="1774"/>
    </location>
</feature>
<feature type="region of interest" description="Disordered" evidence="1">
    <location>
        <begin position="262"/>
        <end position="369"/>
    </location>
</feature>
<dbReference type="SUPFAM" id="SSF50729">
    <property type="entry name" value="PH domain-like"/>
    <property type="match status" value="1"/>
</dbReference>
<gene>
    <name evidence="3" type="primary">LOC106116724</name>
</gene>
<feature type="region of interest" description="Disordered" evidence="1">
    <location>
        <begin position="482"/>
        <end position="594"/>
    </location>
</feature>
<feature type="region of interest" description="Disordered" evidence="1">
    <location>
        <begin position="844"/>
        <end position="872"/>
    </location>
</feature>
<dbReference type="KEGG" id="pxu:106116724"/>
<feature type="region of interest" description="Disordered" evidence="1">
    <location>
        <begin position="1219"/>
        <end position="1253"/>
    </location>
</feature>
<feature type="region of interest" description="Disordered" evidence="1">
    <location>
        <begin position="769"/>
        <end position="805"/>
    </location>
</feature>
<feature type="domain" description="PH" evidence="2">
    <location>
        <begin position="375"/>
        <end position="474"/>
    </location>
</feature>
<reference evidence="3" key="1">
    <citation type="submission" date="2025-08" db="UniProtKB">
        <authorList>
            <consortium name="RefSeq"/>
        </authorList>
    </citation>
    <scope>IDENTIFICATION</scope>
</reference>
<dbReference type="Pfam" id="PF00169">
    <property type="entry name" value="PH"/>
    <property type="match status" value="1"/>
</dbReference>
<feature type="compositionally biased region" description="Polar residues" evidence="1">
    <location>
        <begin position="606"/>
        <end position="621"/>
    </location>
</feature>
<dbReference type="InterPro" id="IPR001849">
    <property type="entry name" value="PH_domain"/>
</dbReference>
<organism evidence="3">
    <name type="scientific">Papilio xuthus</name>
    <name type="common">Asian swallowtail butterfly</name>
    <dbReference type="NCBI Taxonomy" id="66420"/>
    <lineage>
        <taxon>Eukaryota</taxon>
        <taxon>Metazoa</taxon>
        <taxon>Ecdysozoa</taxon>
        <taxon>Arthropoda</taxon>
        <taxon>Hexapoda</taxon>
        <taxon>Insecta</taxon>
        <taxon>Pterygota</taxon>
        <taxon>Neoptera</taxon>
        <taxon>Endopterygota</taxon>
        <taxon>Lepidoptera</taxon>
        <taxon>Glossata</taxon>
        <taxon>Ditrysia</taxon>
        <taxon>Papilionoidea</taxon>
        <taxon>Papilionidae</taxon>
        <taxon>Papilioninae</taxon>
        <taxon>Papilio</taxon>
    </lineage>
</organism>
<protein>
    <submittedName>
        <fullName evidence="3">Uncharacterized protein LOC106116724 isoform X1</fullName>
    </submittedName>
</protein>
<dbReference type="Proteomes" id="UP000694872">
    <property type="component" value="Unplaced"/>
</dbReference>
<feature type="region of interest" description="Disordered" evidence="1">
    <location>
        <begin position="1059"/>
        <end position="1110"/>
    </location>
</feature>
<feature type="compositionally biased region" description="Basic and acidic residues" evidence="1">
    <location>
        <begin position="262"/>
        <end position="286"/>
    </location>
</feature>
<feature type="compositionally biased region" description="Polar residues" evidence="1">
    <location>
        <begin position="693"/>
        <end position="709"/>
    </location>
</feature>
<dbReference type="PANTHER" id="PTHR12752">
    <property type="entry name" value="PHOSPHOINOSITOL 3-PHOSPHATE-BINDING PROTEIN"/>
    <property type="match status" value="1"/>
</dbReference>
<feature type="compositionally biased region" description="Low complexity" evidence="1">
    <location>
        <begin position="565"/>
        <end position="582"/>
    </location>
</feature>
<feature type="compositionally biased region" description="Low complexity" evidence="1">
    <location>
        <begin position="1077"/>
        <end position="1087"/>
    </location>
</feature>
<evidence type="ECO:0000256" key="1">
    <source>
        <dbReference type="SAM" id="MobiDB-lite"/>
    </source>
</evidence>
<dbReference type="SMART" id="SM00233">
    <property type="entry name" value="PH"/>
    <property type="match status" value="1"/>
</dbReference>
<feature type="region of interest" description="Disordered" evidence="1">
    <location>
        <begin position="1762"/>
        <end position="1791"/>
    </location>
</feature>
<dbReference type="PANTHER" id="PTHR12752:SF9">
    <property type="entry name" value="KRAMER, ISOFORM I"/>
    <property type="match status" value="1"/>
</dbReference>
<feature type="compositionally biased region" description="Polar residues" evidence="1">
    <location>
        <begin position="1776"/>
        <end position="1785"/>
    </location>
</feature>
<feature type="region of interest" description="Disordered" evidence="1">
    <location>
        <begin position="1363"/>
        <end position="1396"/>
    </location>
</feature>
<feature type="compositionally biased region" description="Polar residues" evidence="1">
    <location>
        <begin position="780"/>
        <end position="802"/>
    </location>
</feature>
<dbReference type="Gene3D" id="2.30.29.30">
    <property type="entry name" value="Pleckstrin-homology domain (PH domain)/Phosphotyrosine-binding domain (PTB)"/>
    <property type="match status" value="1"/>
</dbReference>
<feature type="compositionally biased region" description="Polar residues" evidence="1">
    <location>
        <begin position="314"/>
        <end position="331"/>
    </location>
</feature>
<dbReference type="InterPro" id="IPR040392">
    <property type="entry name" value="PKHA4-7_PH"/>
</dbReference>
<dbReference type="GeneID" id="106116724"/>
<feature type="region of interest" description="Disordered" evidence="1">
    <location>
        <begin position="1416"/>
        <end position="1443"/>
    </location>
</feature>
<feature type="compositionally biased region" description="Low complexity" evidence="1">
    <location>
        <begin position="627"/>
        <end position="639"/>
    </location>
</feature>
<dbReference type="InterPro" id="IPR011993">
    <property type="entry name" value="PH-like_dom_sf"/>
</dbReference>
<feature type="compositionally biased region" description="Low complexity" evidence="1">
    <location>
        <begin position="332"/>
        <end position="351"/>
    </location>
</feature>
<evidence type="ECO:0000259" key="2">
    <source>
        <dbReference type="PROSITE" id="PS50003"/>
    </source>
</evidence>
<feature type="compositionally biased region" description="Basic and acidic residues" evidence="1">
    <location>
        <begin position="1368"/>
        <end position="1391"/>
    </location>
</feature>
<dbReference type="RefSeq" id="XP_013166137.1">
    <property type="nucleotide sequence ID" value="XM_013310683.1"/>
</dbReference>
<dbReference type="PROSITE" id="PS50003">
    <property type="entry name" value="PH_DOMAIN"/>
    <property type="match status" value="1"/>
</dbReference>
<feature type="compositionally biased region" description="Polar residues" evidence="1">
    <location>
        <begin position="1059"/>
        <end position="1070"/>
    </location>
</feature>
<accession>A0AAJ6Z6C6</accession>
<feature type="compositionally biased region" description="Basic and acidic residues" evidence="1">
    <location>
        <begin position="1193"/>
        <end position="1203"/>
    </location>
</feature>
<proteinExistence type="predicted"/>
<evidence type="ECO:0000313" key="3">
    <source>
        <dbReference type="RefSeq" id="XP_013166137.1"/>
    </source>
</evidence>
<name>A0AAJ6Z6C6_PAPXU</name>
<sequence length="2184" mass="248569">MENKKTVPATQQPLTQQHLMAHHVHPDQIYSSQHTQIPTHVATQTNQIQPNGVMHQLLQSQYQSNMNARSPLLENRHELYGTGHNREYARHYGANDNYNYPQSPPGQERIEIHTDQNVNHDILHNIPKGYNAEVYQDYLKRNPPKDTNQIYQNHQPTYRPNANQYGSKPYLPYSSRIGPQSNTELLRKQYNEIQQMKMQQQLHYQNQAQMHQQQKFAERQLLLQQIHGIQPPPNLQNSIYSDSSYRDLDRYSSKNDFKDYELQKDMEGYSKNNEMRESDKQMRQYHDAQWQTNQPSDFREAERYRKPEDDKAKSQSPPSDYNNQTQRNNVGVVSPMKSSESSTPSVKSPSSDSRRSSSGNQALRSPIAQRIPSAPVAMAGILYKQGSDGLKVWRKRWFVLSEYCLFYYKSHDEEKLLGSVLLPSYKVSACTAEDKVMRKFAFKLEHANMRTYILAALDQEAMTKWVKALTMAALMQNYIDQPQKQSDRMAAKNEDDEDAGPTYANAPPKPRRSNDGYNSPSPDMYDPNYDLLKKPASHYSQGTNNTRYQDHTNYPSSPNQDAAYTRSPQSPPVQQQTQYQTKRSYDTHNLSLPLTNTITERLESNQYGSSSMYRSNPQSPYFDNRNRNQQPQQQPIQDPRVNDPNIYEQRMQRNPFLQDAEQIETPRDRESQMKNSQSMTEENRQIAGYNENYPESRTESTPNTCNTYNKDVYGELNRPSRSGSSVNERLIERRTPDAYGRAASAAYNKERVEDYEDIYANENEYGKTYAKSPKQHQGRDNVSISSHKQSQDQVSNYTQEKTFSGPAVLRRKKMQASGIQPPMPRPHSADFLEYESKNEVLNKTVPARTVTDPPRQPQRPKSSLDINSYYDPSSDRYYSEESYAEKMRQSAQYLQQQAMGSRNIQIPLAKYASGLAEKQLSSAYSQITNNNYEPDTGINRSSRDNVSYNSKYSDIEGLNSNWTLKEKESQKDYLNRSGSVMSDSSNVSGYVKDVNRFDPTADGFMRSASARLPSTTEKEGEKKIQQREESMKRLLEWKQRMLQSPLTRKSTPATISLARSLNHSRQSLRSDQFKPKTYTNASYNSYSSDDEEETTGTDLQIPRDTQAGRSHKMNISPIVMRPDTHAPFVAQPTSKVLTEVNIDKNEENTYENINCPLTNNVDCIIAKDENDVQNCETECTENTTEVDNNSGYETHDSESESETHIEYTDNDLDEVLLASDNDNQNEDVVLRKDEGTNIEEQATEKSDTPPIRPIGEEHYLPMSPRKTSTLEPPHKTILQNLSVFDDTMPQHYEDNPYVEMTLGNEEDDMQTYEIVCVNNGKVEPVYMEVKNGTIEENELESVTLRDKSISDTASNFADTKQQTLKRVSKGDKTKERSDCSDADDESSRDFSLDTPFNRMSISDTFRPASYYLSDSKTTLHRQDSSDSEVYPPPIPSSSPPCEELSGEALSKYILDKLDKSDIPQDSSILKMLTSENQKKINAKRKTTSLMIYGSRTSIHDTLTRGEKIRNSRASLVNEKQNFKEGPSTLHNNLIFEQNPCCGLENDSAYIFADRGSSRLSLESDISSKFDIAPSNISSEVTSLGSDSMMDLNNTSGHRHIENMIKRRPLSDDSLFELTSSQLYQNHDVILNADLDKYLENLQPYSNNVSENSYENTSFVRDPTRDDLVHSDDALPTQSFTIAHQRSSSTPVKNGNTADDKENIGIQYRILEQHVSGYVGSQSSCSSVGITKSPISFYCKDTDEGTLIRKNLNKNSTANKIKEFENEKLAPKPEIDTNASSTTTGFHSRESSTEHSAPYYYSDLSSQEHINVLPTSHFLKNTNLHRKLNNQRRRGPLHKKNEISHIHNPIRNNHVLMSDHSFELASTARSVSVEFLSAADKDSDIDMKNIYESTGGKSSKIPESMNLISSLGCKSSSQKRIDDSQSTDLSILNNASMNASSIQLSSASMSSHCSGNSSNTVYYDAEADTGAYENVLCQGEKHWDEDSLWRDNLRRVSHRHARSMDDLDTVQVETEPNRLGSDACCMHSIKRIKKFSPSKLNRNVTYVNCNIQEQLQRRKDVNLGTKCMYSEEEEKVDDNDVYVSLAEDSEQCNEQSDEGVYEQLAIGSSDSSLQPEKESQKCITDNKNTRKKFEIDRENLRQWDLMSSGLMKGRAGGAHCVGANVVVGTVHTDTGTDMSSKDDIL</sequence>
<feature type="region of interest" description="Disordered" evidence="1">
    <location>
        <begin position="606"/>
        <end position="732"/>
    </location>
</feature>
<feature type="region of interest" description="Disordered" evidence="1">
    <location>
        <begin position="1181"/>
        <end position="1203"/>
    </location>
</feature>
<dbReference type="CDD" id="cd13248">
    <property type="entry name" value="PH_PEPP1_2_3"/>
    <property type="match status" value="1"/>
</dbReference>
<feature type="compositionally biased region" description="Basic and acidic residues" evidence="1">
    <location>
        <begin position="297"/>
        <end position="313"/>
    </location>
</feature>
<feature type="compositionally biased region" description="Polar residues" evidence="1">
    <location>
        <begin position="538"/>
        <end position="562"/>
    </location>
</feature>
<dbReference type="CTD" id="5740131"/>